<accession>A0A934VG67</accession>
<feature type="transmembrane region" description="Helical" evidence="1">
    <location>
        <begin position="72"/>
        <end position="98"/>
    </location>
</feature>
<dbReference type="InterPro" id="IPR029060">
    <property type="entry name" value="PIN-like_dom_sf"/>
</dbReference>
<feature type="transmembrane region" description="Helical" evidence="1">
    <location>
        <begin position="37"/>
        <end position="60"/>
    </location>
</feature>
<keyword evidence="1" id="KW-0812">Transmembrane</keyword>
<sequence>MNAPASVNIARLVYLLICEAAGWVLAFSTKGNEAFEIPVWAGLLIGLLVAGLFIFVETLIKGFTLRGFSTATFGLLVGLFCAFLLTRVGLADVLAAALDRSFEMDSGEIISGPDVAETIALGAASMIYASLGFLGAVLALRSTRDDFAFIIPYVRFRQDGTSGQPVVLDGEAIMDGRVPGVIRAGFLSGRLIVPQFVLGELQTMAGSASQNDRVRAERGLELLEKMQDSKGLAVSIEDVASNDDSSESRLLQTAQLLGARLLTTDESLSKVAKLRGIDVLNLHDLMDALRPAIVVGEKIRLPLVRPGKDEHQAVGYLTDGTMIVVNHAIDRIGSTLDVRVISTLQTTAGVMVFAEIVD</sequence>
<reference evidence="2" key="1">
    <citation type="submission" date="2021-01" db="EMBL/GenBank/DDBJ databases">
        <title>Modified the classification status of verrucomicrobia.</title>
        <authorList>
            <person name="Feng X."/>
        </authorList>
    </citation>
    <scope>NUCLEOTIDE SEQUENCE</scope>
    <source>
        <strain evidence="2">KCTC 22201</strain>
    </source>
</reference>
<keyword evidence="3" id="KW-1185">Reference proteome</keyword>
<protein>
    <recommendedName>
        <fullName evidence="4">PIN/TRAM domain-containing protein</fullName>
    </recommendedName>
</protein>
<dbReference type="AlphaFoldDB" id="A0A934VG67"/>
<evidence type="ECO:0000313" key="2">
    <source>
        <dbReference type="EMBL" id="MBK1827300.1"/>
    </source>
</evidence>
<dbReference type="CDD" id="cd09877">
    <property type="entry name" value="PIN_YacL-like"/>
    <property type="match status" value="1"/>
</dbReference>
<name>A0A934VG67_9BACT</name>
<comment type="caution">
    <text evidence="2">The sequence shown here is derived from an EMBL/GenBank/DDBJ whole genome shotgun (WGS) entry which is preliminary data.</text>
</comment>
<dbReference type="Gene3D" id="3.40.50.1010">
    <property type="entry name" value="5'-nuclease"/>
    <property type="match status" value="1"/>
</dbReference>
<dbReference type="Proteomes" id="UP000658278">
    <property type="component" value="Unassembled WGS sequence"/>
</dbReference>
<evidence type="ECO:0000313" key="3">
    <source>
        <dbReference type="Proteomes" id="UP000658278"/>
    </source>
</evidence>
<dbReference type="SUPFAM" id="SSF88723">
    <property type="entry name" value="PIN domain-like"/>
    <property type="match status" value="1"/>
</dbReference>
<dbReference type="RefSeq" id="WP_200278750.1">
    <property type="nucleotide sequence ID" value="NZ_JAENII010000006.1"/>
</dbReference>
<gene>
    <name evidence="2" type="ORF">JIN81_09715</name>
</gene>
<keyword evidence="1" id="KW-1133">Transmembrane helix</keyword>
<feature type="transmembrane region" description="Helical" evidence="1">
    <location>
        <begin position="12"/>
        <end position="31"/>
    </location>
</feature>
<feature type="transmembrane region" description="Helical" evidence="1">
    <location>
        <begin position="118"/>
        <end position="140"/>
    </location>
</feature>
<evidence type="ECO:0008006" key="4">
    <source>
        <dbReference type="Google" id="ProtNLM"/>
    </source>
</evidence>
<dbReference type="EMBL" id="JAENII010000006">
    <property type="protein sequence ID" value="MBK1827300.1"/>
    <property type="molecule type" value="Genomic_DNA"/>
</dbReference>
<evidence type="ECO:0000256" key="1">
    <source>
        <dbReference type="SAM" id="Phobius"/>
    </source>
</evidence>
<keyword evidence="1" id="KW-0472">Membrane</keyword>
<proteinExistence type="predicted"/>
<organism evidence="2 3">
    <name type="scientific">Haloferula rosea</name>
    <dbReference type="NCBI Taxonomy" id="490093"/>
    <lineage>
        <taxon>Bacteria</taxon>
        <taxon>Pseudomonadati</taxon>
        <taxon>Verrucomicrobiota</taxon>
        <taxon>Verrucomicrobiia</taxon>
        <taxon>Verrucomicrobiales</taxon>
        <taxon>Verrucomicrobiaceae</taxon>
        <taxon>Haloferula</taxon>
    </lineage>
</organism>